<comment type="caution">
    <text evidence="8">The sequence shown here is derived from an EMBL/GenBank/DDBJ whole genome shotgun (WGS) entry which is preliminary data.</text>
</comment>
<proteinExistence type="predicted"/>
<feature type="binding site" evidence="6">
    <location>
        <position position="338"/>
    </location>
    <ligand>
        <name>GTP</name>
        <dbReference type="ChEBI" id="CHEBI:37565"/>
    </ligand>
</feature>
<dbReference type="GO" id="GO:0005834">
    <property type="term" value="C:heterotrimeric G-protein complex"/>
    <property type="evidence" value="ECO:0007669"/>
    <property type="project" value="TreeGrafter"/>
</dbReference>
<gene>
    <name evidence="8" type="ORF">Fcan01_09903</name>
</gene>
<feature type="binding site" evidence="7">
    <location>
        <position position="58"/>
    </location>
    <ligand>
        <name>Mg(2+)</name>
        <dbReference type="ChEBI" id="CHEBI:18420"/>
    </ligand>
</feature>
<evidence type="ECO:0000256" key="6">
    <source>
        <dbReference type="PIRSR" id="PIRSR601019-1"/>
    </source>
</evidence>
<keyword evidence="9" id="KW-1185">Reference proteome</keyword>
<evidence type="ECO:0000313" key="8">
    <source>
        <dbReference type="EMBL" id="OXA55592.1"/>
    </source>
</evidence>
<dbReference type="GO" id="GO:0031683">
    <property type="term" value="F:G-protein beta/gamma-subunit complex binding"/>
    <property type="evidence" value="ECO:0007669"/>
    <property type="project" value="InterPro"/>
</dbReference>
<dbReference type="GO" id="GO:0031526">
    <property type="term" value="C:brush border membrane"/>
    <property type="evidence" value="ECO:0007669"/>
    <property type="project" value="TreeGrafter"/>
</dbReference>
<keyword evidence="4 6" id="KW-0342">GTP-binding</keyword>
<dbReference type="InterPro" id="IPR011025">
    <property type="entry name" value="GproteinA_insert"/>
</dbReference>
<dbReference type="GO" id="GO:0007188">
    <property type="term" value="P:adenylate cyclase-modulating G protein-coupled receptor signaling pathway"/>
    <property type="evidence" value="ECO:0007669"/>
    <property type="project" value="TreeGrafter"/>
</dbReference>
<accession>A0A226EDJ8</accession>
<dbReference type="PROSITE" id="PS51882">
    <property type="entry name" value="G_ALPHA"/>
    <property type="match status" value="1"/>
</dbReference>
<reference evidence="8 9" key="1">
    <citation type="submission" date="2015-12" db="EMBL/GenBank/DDBJ databases">
        <title>The genome of Folsomia candida.</title>
        <authorList>
            <person name="Faddeeva A."/>
            <person name="Derks M.F."/>
            <person name="Anvar Y."/>
            <person name="Smit S."/>
            <person name="Van Straalen N."/>
            <person name="Roelofs D."/>
        </authorList>
    </citation>
    <scope>NUCLEOTIDE SEQUENCE [LARGE SCALE GENOMIC DNA]</scope>
    <source>
        <strain evidence="8 9">VU population</strain>
        <tissue evidence="8">Whole body</tissue>
    </source>
</reference>
<evidence type="ECO:0000256" key="4">
    <source>
        <dbReference type="ARBA" id="ARBA00023134"/>
    </source>
</evidence>
<dbReference type="GO" id="GO:0031752">
    <property type="term" value="F:D5 dopamine receptor binding"/>
    <property type="evidence" value="ECO:0007669"/>
    <property type="project" value="TreeGrafter"/>
</dbReference>
<protein>
    <submittedName>
        <fullName evidence="8">Guanine nucleotide-binding protein subunit alpha-13</fullName>
    </submittedName>
</protein>
<dbReference type="OrthoDB" id="5817230at2759"/>
<dbReference type="AlphaFoldDB" id="A0A226EDJ8"/>
<dbReference type="Pfam" id="PF00503">
    <property type="entry name" value="G-alpha"/>
    <property type="match status" value="1"/>
</dbReference>
<evidence type="ECO:0000256" key="2">
    <source>
        <dbReference type="ARBA" id="ARBA00022741"/>
    </source>
</evidence>
<dbReference type="FunFam" id="3.40.50.300:FF:000692">
    <property type="entry name" value="Guanine nucleotide-binding protein subunit alpha"/>
    <property type="match status" value="2"/>
</dbReference>
<dbReference type="SUPFAM" id="SSF52540">
    <property type="entry name" value="P-loop containing nucleoside triphosphate hydrolases"/>
    <property type="match status" value="1"/>
</dbReference>
<dbReference type="OMA" id="RFACMRC"/>
<dbReference type="GO" id="GO:0005525">
    <property type="term" value="F:GTP binding"/>
    <property type="evidence" value="ECO:0007669"/>
    <property type="project" value="UniProtKB-KW"/>
</dbReference>
<dbReference type="PRINTS" id="PR00318">
    <property type="entry name" value="GPROTEINA"/>
</dbReference>
<dbReference type="PRINTS" id="PR00440">
    <property type="entry name" value="GPROTEINA12"/>
</dbReference>
<evidence type="ECO:0000256" key="7">
    <source>
        <dbReference type="PIRSR" id="PIRSR601019-2"/>
    </source>
</evidence>
<sequence length="366" mass="42323">MSSLINRGCCGWKFNFNPDEIEQRSRSRQIDKVLEKERRDRRKQVRVLLLGAGESGKSTFLKQMRIIHGLGFDADAVQEFQHIIYLNTIQGMRVLVDARNKLGVPWENPQNSIHGDILLSYQPGFVDQWTFTRFVPSIRACWTDEAIRTVFNKRSLFQIADAVEYFFNHLDAIANKDWVPTNNDIVHARRATKGISELTIAINGIPFRFIDVGGQRSQRVKWLQCFDNITSILFLVASSEFDQVLLEDRQTNRLEESRTIFDAIVNNRIFTNVSIILFLNKSDLLRAKIGRGIKVSDFFPNYKGDDASLESVQQFILNLFISLRRHESGQLFYHFTSAIDTENIRVVFNAVKKTILKKNLENLMLQ</sequence>
<feature type="binding site" evidence="6">
    <location>
        <begin position="211"/>
        <end position="215"/>
    </location>
    <ligand>
        <name>GTP</name>
        <dbReference type="ChEBI" id="CHEBI:37565"/>
    </ligand>
</feature>
<evidence type="ECO:0000256" key="1">
    <source>
        <dbReference type="ARBA" id="ARBA00022723"/>
    </source>
</evidence>
<evidence type="ECO:0000313" key="9">
    <source>
        <dbReference type="Proteomes" id="UP000198287"/>
    </source>
</evidence>
<dbReference type="InterPro" id="IPR027417">
    <property type="entry name" value="P-loop_NTPase"/>
</dbReference>
<evidence type="ECO:0000256" key="3">
    <source>
        <dbReference type="ARBA" id="ARBA00022842"/>
    </source>
</evidence>
<dbReference type="Gene3D" id="3.40.50.300">
    <property type="entry name" value="P-loop containing nucleotide triphosphate hydrolases"/>
    <property type="match status" value="1"/>
</dbReference>
<keyword evidence="1 7" id="KW-0479">Metal-binding</keyword>
<keyword evidence="3 7" id="KW-0460">Magnesium</keyword>
<evidence type="ECO:0000256" key="5">
    <source>
        <dbReference type="ARBA" id="ARBA00023224"/>
    </source>
</evidence>
<organism evidence="8 9">
    <name type="scientific">Folsomia candida</name>
    <name type="common">Springtail</name>
    <dbReference type="NCBI Taxonomy" id="158441"/>
    <lineage>
        <taxon>Eukaryota</taxon>
        <taxon>Metazoa</taxon>
        <taxon>Ecdysozoa</taxon>
        <taxon>Arthropoda</taxon>
        <taxon>Hexapoda</taxon>
        <taxon>Collembola</taxon>
        <taxon>Entomobryomorpha</taxon>
        <taxon>Isotomoidea</taxon>
        <taxon>Isotomidae</taxon>
        <taxon>Proisotominae</taxon>
        <taxon>Folsomia</taxon>
    </lineage>
</organism>
<name>A0A226EDJ8_FOLCA</name>
<dbReference type="CDD" id="cd00066">
    <property type="entry name" value="G-alpha"/>
    <property type="match status" value="1"/>
</dbReference>
<dbReference type="GO" id="GO:0003924">
    <property type="term" value="F:GTPase activity"/>
    <property type="evidence" value="ECO:0007669"/>
    <property type="project" value="InterPro"/>
</dbReference>
<keyword evidence="5" id="KW-0807">Transducer</keyword>
<dbReference type="InterPro" id="IPR001019">
    <property type="entry name" value="Gprotein_alpha_su"/>
</dbReference>
<dbReference type="GO" id="GO:0005737">
    <property type="term" value="C:cytoplasm"/>
    <property type="evidence" value="ECO:0007669"/>
    <property type="project" value="TreeGrafter"/>
</dbReference>
<dbReference type="STRING" id="158441.A0A226EDJ8"/>
<dbReference type="PANTHER" id="PTHR10218:SF360">
    <property type="entry name" value="GUANINE NUCLEOTIDE-BINDING PROTEIN SUBUNIT ALPHA HOMOLOG"/>
    <property type="match status" value="1"/>
</dbReference>
<dbReference type="SUPFAM" id="SSF47895">
    <property type="entry name" value="Transducin (alpha subunit), insertion domain"/>
    <property type="match status" value="1"/>
</dbReference>
<dbReference type="SMART" id="SM00275">
    <property type="entry name" value="G_alpha"/>
    <property type="match status" value="1"/>
</dbReference>
<keyword evidence="2 6" id="KW-0547">Nucleotide-binding</keyword>
<dbReference type="GO" id="GO:0046872">
    <property type="term" value="F:metal ion binding"/>
    <property type="evidence" value="ECO:0007669"/>
    <property type="project" value="UniProtKB-KW"/>
</dbReference>
<dbReference type="InterPro" id="IPR000469">
    <property type="entry name" value="Gprotein_alpha_12/13"/>
</dbReference>
<feature type="binding site" evidence="6">
    <location>
        <begin position="280"/>
        <end position="283"/>
    </location>
    <ligand>
        <name>GTP</name>
        <dbReference type="ChEBI" id="CHEBI:37565"/>
    </ligand>
</feature>
<dbReference type="PANTHER" id="PTHR10218">
    <property type="entry name" value="GTP-BINDING PROTEIN ALPHA SUBUNIT"/>
    <property type="match status" value="1"/>
</dbReference>
<feature type="binding site" evidence="7">
    <location>
        <position position="192"/>
    </location>
    <ligand>
        <name>Mg(2+)</name>
        <dbReference type="ChEBI" id="CHEBI:18420"/>
    </ligand>
</feature>
<dbReference type="GO" id="GO:0007266">
    <property type="term" value="P:Rho protein signal transduction"/>
    <property type="evidence" value="ECO:0007669"/>
    <property type="project" value="InterPro"/>
</dbReference>
<dbReference type="EMBL" id="LNIX01000004">
    <property type="protein sequence ID" value="OXA55592.1"/>
    <property type="molecule type" value="Genomic_DNA"/>
</dbReference>
<dbReference type="Proteomes" id="UP000198287">
    <property type="component" value="Unassembled WGS sequence"/>
</dbReference>
<feature type="binding site" evidence="6">
    <location>
        <begin position="54"/>
        <end position="59"/>
    </location>
    <ligand>
        <name>GTP</name>
        <dbReference type="ChEBI" id="CHEBI:37565"/>
    </ligand>
</feature>
<dbReference type="Gene3D" id="1.10.400.10">
    <property type="entry name" value="GI Alpha 1, domain 2-like"/>
    <property type="match status" value="1"/>
</dbReference>